<accession>A0ABP7D0M2</accession>
<name>A0ABP7D0M2_9MICC</name>
<dbReference type="InterPro" id="IPR000182">
    <property type="entry name" value="GNAT_dom"/>
</dbReference>
<comment type="caution">
    <text evidence="5">The sequence shown here is derived from an EMBL/GenBank/DDBJ whole genome shotgun (WGS) entry which is preliminary data.</text>
</comment>
<sequence length="212" mass="23895">MSRIWPWESSAVSWWPTTLEHGDLVLRPLHWSDATAWADLRRRNQAWLRPWDATDPDGGTRPTFRQMVSSLNRQARAGHCLPWAIAVRTGAADEPVLAGQLTVSTITWGAARSCSIGYWIDAGLAGRGLVPQAVALAGDFVFDALRLHRVEINIRPENAASLRVVEKLRFRDEGLRERFLHIDGQWADHRTFALTREDMSGSFLERLQSTTA</sequence>
<proteinExistence type="inferred from homology"/>
<dbReference type="Pfam" id="PF13302">
    <property type="entry name" value="Acetyltransf_3"/>
    <property type="match status" value="1"/>
</dbReference>
<evidence type="ECO:0000256" key="3">
    <source>
        <dbReference type="ARBA" id="ARBA00038502"/>
    </source>
</evidence>
<gene>
    <name evidence="5" type="ORF">GCM10022377_08180</name>
</gene>
<reference evidence="6" key="1">
    <citation type="journal article" date="2019" name="Int. J. Syst. Evol. Microbiol.">
        <title>The Global Catalogue of Microorganisms (GCM) 10K type strain sequencing project: providing services to taxonomists for standard genome sequencing and annotation.</title>
        <authorList>
            <consortium name="The Broad Institute Genomics Platform"/>
            <consortium name="The Broad Institute Genome Sequencing Center for Infectious Disease"/>
            <person name="Wu L."/>
            <person name="Ma J."/>
        </authorList>
    </citation>
    <scope>NUCLEOTIDE SEQUENCE [LARGE SCALE GENOMIC DNA]</scope>
    <source>
        <strain evidence="6">JCM 16961</strain>
    </source>
</reference>
<dbReference type="Gene3D" id="3.40.630.30">
    <property type="match status" value="1"/>
</dbReference>
<keyword evidence="1" id="KW-0808">Transferase</keyword>
<feature type="domain" description="N-acetyltransferase" evidence="4">
    <location>
        <begin position="24"/>
        <end position="171"/>
    </location>
</feature>
<dbReference type="EMBL" id="BAABCJ010000001">
    <property type="protein sequence ID" value="GAA3697651.1"/>
    <property type="molecule type" value="Genomic_DNA"/>
</dbReference>
<dbReference type="SUPFAM" id="SSF55729">
    <property type="entry name" value="Acyl-CoA N-acyltransferases (Nat)"/>
    <property type="match status" value="1"/>
</dbReference>
<comment type="similarity">
    <text evidence="3">Belongs to the acetyltransferase family. RimJ subfamily.</text>
</comment>
<dbReference type="RefSeq" id="WP_344880350.1">
    <property type="nucleotide sequence ID" value="NZ_BAABCJ010000001.1"/>
</dbReference>
<evidence type="ECO:0000256" key="2">
    <source>
        <dbReference type="ARBA" id="ARBA00023315"/>
    </source>
</evidence>
<dbReference type="InterPro" id="IPR051531">
    <property type="entry name" value="N-acetyltransferase"/>
</dbReference>
<organism evidence="5 6">
    <name type="scientific">Zhihengliuella alba</name>
    <dbReference type="NCBI Taxonomy" id="547018"/>
    <lineage>
        <taxon>Bacteria</taxon>
        <taxon>Bacillati</taxon>
        <taxon>Actinomycetota</taxon>
        <taxon>Actinomycetes</taxon>
        <taxon>Micrococcales</taxon>
        <taxon>Micrococcaceae</taxon>
        <taxon>Zhihengliuella</taxon>
    </lineage>
</organism>
<protein>
    <submittedName>
        <fullName evidence="5">GNAT family protein</fullName>
    </submittedName>
</protein>
<evidence type="ECO:0000256" key="1">
    <source>
        <dbReference type="ARBA" id="ARBA00022679"/>
    </source>
</evidence>
<keyword evidence="6" id="KW-1185">Reference proteome</keyword>
<evidence type="ECO:0000313" key="5">
    <source>
        <dbReference type="EMBL" id="GAA3697651.1"/>
    </source>
</evidence>
<dbReference type="Proteomes" id="UP001501536">
    <property type="component" value="Unassembled WGS sequence"/>
</dbReference>
<keyword evidence="2" id="KW-0012">Acyltransferase</keyword>
<dbReference type="PANTHER" id="PTHR43792:SF8">
    <property type="entry name" value="[RIBOSOMAL PROTEIN US5]-ALANINE N-ACETYLTRANSFERASE"/>
    <property type="match status" value="1"/>
</dbReference>
<dbReference type="PANTHER" id="PTHR43792">
    <property type="entry name" value="GNAT FAMILY, PUTATIVE (AFU_ORTHOLOGUE AFUA_3G00765)-RELATED-RELATED"/>
    <property type="match status" value="1"/>
</dbReference>
<dbReference type="InterPro" id="IPR016181">
    <property type="entry name" value="Acyl_CoA_acyltransferase"/>
</dbReference>
<evidence type="ECO:0000259" key="4">
    <source>
        <dbReference type="Pfam" id="PF13302"/>
    </source>
</evidence>
<evidence type="ECO:0000313" key="6">
    <source>
        <dbReference type="Proteomes" id="UP001501536"/>
    </source>
</evidence>